<protein>
    <submittedName>
        <fullName evidence="1">Uncharacterized protein</fullName>
    </submittedName>
</protein>
<keyword evidence="2" id="KW-1185">Reference proteome</keyword>
<dbReference type="Proteomes" id="UP000814140">
    <property type="component" value="Unassembled WGS sequence"/>
</dbReference>
<name>A0ACB8SUF6_9AGAM</name>
<accession>A0ACB8SUF6</accession>
<evidence type="ECO:0000313" key="1">
    <source>
        <dbReference type="EMBL" id="KAI0059802.1"/>
    </source>
</evidence>
<sequence>LRSLPLVPVVLGPTLPRADREVEERQLWCRAMLILFKPWRSVADLKGADESWQEAYDKYEFPRRLRRVIENINVEHECKDARDQYDNERREGRTNTH</sequence>
<feature type="non-terminal residue" evidence="1">
    <location>
        <position position="97"/>
    </location>
</feature>
<feature type="non-terminal residue" evidence="1">
    <location>
        <position position="1"/>
    </location>
</feature>
<organism evidence="1 2">
    <name type="scientific">Artomyces pyxidatus</name>
    <dbReference type="NCBI Taxonomy" id="48021"/>
    <lineage>
        <taxon>Eukaryota</taxon>
        <taxon>Fungi</taxon>
        <taxon>Dikarya</taxon>
        <taxon>Basidiomycota</taxon>
        <taxon>Agaricomycotina</taxon>
        <taxon>Agaricomycetes</taxon>
        <taxon>Russulales</taxon>
        <taxon>Auriscalpiaceae</taxon>
        <taxon>Artomyces</taxon>
    </lineage>
</organism>
<reference evidence="1" key="1">
    <citation type="submission" date="2021-03" db="EMBL/GenBank/DDBJ databases">
        <authorList>
            <consortium name="DOE Joint Genome Institute"/>
            <person name="Ahrendt S."/>
            <person name="Looney B.P."/>
            <person name="Miyauchi S."/>
            <person name="Morin E."/>
            <person name="Drula E."/>
            <person name="Courty P.E."/>
            <person name="Chicoki N."/>
            <person name="Fauchery L."/>
            <person name="Kohler A."/>
            <person name="Kuo A."/>
            <person name="Labutti K."/>
            <person name="Pangilinan J."/>
            <person name="Lipzen A."/>
            <person name="Riley R."/>
            <person name="Andreopoulos W."/>
            <person name="He G."/>
            <person name="Johnson J."/>
            <person name="Barry K.W."/>
            <person name="Grigoriev I.V."/>
            <person name="Nagy L."/>
            <person name="Hibbett D."/>
            <person name="Henrissat B."/>
            <person name="Matheny P.B."/>
            <person name="Labbe J."/>
            <person name="Martin F."/>
        </authorList>
    </citation>
    <scope>NUCLEOTIDE SEQUENCE</scope>
    <source>
        <strain evidence="1">HHB10654</strain>
    </source>
</reference>
<proteinExistence type="predicted"/>
<gene>
    <name evidence="1" type="ORF">BV25DRAFT_1777328</name>
</gene>
<evidence type="ECO:0000313" key="2">
    <source>
        <dbReference type="Proteomes" id="UP000814140"/>
    </source>
</evidence>
<reference evidence="1" key="2">
    <citation type="journal article" date="2022" name="New Phytol.">
        <title>Evolutionary transition to the ectomycorrhizal habit in the genomes of a hyperdiverse lineage of mushroom-forming fungi.</title>
        <authorList>
            <person name="Looney B."/>
            <person name="Miyauchi S."/>
            <person name="Morin E."/>
            <person name="Drula E."/>
            <person name="Courty P.E."/>
            <person name="Kohler A."/>
            <person name="Kuo A."/>
            <person name="LaButti K."/>
            <person name="Pangilinan J."/>
            <person name="Lipzen A."/>
            <person name="Riley R."/>
            <person name="Andreopoulos W."/>
            <person name="He G."/>
            <person name="Johnson J."/>
            <person name="Nolan M."/>
            <person name="Tritt A."/>
            <person name="Barry K.W."/>
            <person name="Grigoriev I.V."/>
            <person name="Nagy L.G."/>
            <person name="Hibbett D."/>
            <person name="Henrissat B."/>
            <person name="Matheny P.B."/>
            <person name="Labbe J."/>
            <person name="Martin F.M."/>
        </authorList>
    </citation>
    <scope>NUCLEOTIDE SEQUENCE</scope>
    <source>
        <strain evidence="1">HHB10654</strain>
    </source>
</reference>
<comment type="caution">
    <text evidence="1">The sequence shown here is derived from an EMBL/GenBank/DDBJ whole genome shotgun (WGS) entry which is preliminary data.</text>
</comment>
<dbReference type="EMBL" id="MU277223">
    <property type="protein sequence ID" value="KAI0059802.1"/>
    <property type="molecule type" value="Genomic_DNA"/>
</dbReference>